<evidence type="ECO:0000313" key="2">
    <source>
        <dbReference type="Proteomes" id="UP000018727"/>
    </source>
</evidence>
<sequence>MWIVLLKDAISDISYSNPRSYITKNADWGD</sequence>
<comment type="caution">
    <text evidence="1">The sequence shown here is derived from an EMBL/GenBank/DDBJ whole genome shotgun (WGS) entry which is preliminary data.</text>
</comment>
<name>V8CI55_9BACT</name>
<evidence type="ECO:0000313" key="1">
    <source>
        <dbReference type="EMBL" id="ETD27078.1"/>
    </source>
</evidence>
<protein>
    <submittedName>
        <fullName evidence="1">Uncharacterized protein</fullName>
    </submittedName>
</protein>
<gene>
    <name evidence="1" type="ORF">HMPREF1173_02103</name>
</gene>
<reference evidence="1 2" key="1">
    <citation type="submission" date="2013-10" db="EMBL/GenBank/DDBJ databases">
        <title>The Genome Sequence of Prevotella nigrescens CC14M.</title>
        <authorList>
            <consortium name="The Broad Institute Genomics Platform"/>
            <person name="Earl A."/>
            <person name="Allen-Vercoe E."/>
            <person name="Daigneault M."/>
            <person name="Young S.K."/>
            <person name="Zeng Q."/>
            <person name="Gargeya S."/>
            <person name="Fitzgerald M."/>
            <person name="Abouelleil A."/>
            <person name="Alvarado L."/>
            <person name="Chapman S.B."/>
            <person name="Gainer-Dewar J."/>
            <person name="Goldberg J."/>
            <person name="Griggs A."/>
            <person name="Gujja S."/>
            <person name="Hansen M."/>
            <person name="Howarth C."/>
            <person name="Imamovic A."/>
            <person name="Ireland A."/>
            <person name="Larimer J."/>
            <person name="McCowan C."/>
            <person name="Murphy C."/>
            <person name="Pearson M."/>
            <person name="Poon T.W."/>
            <person name="Priest M."/>
            <person name="Roberts A."/>
            <person name="Saif S."/>
            <person name="Shea T."/>
            <person name="Sykes S."/>
            <person name="Wortman J."/>
            <person name="Nusbaum C."/>
            <person name="Birren B."/>
        </authorList>
    </citation>
    <scope>NUCLEOTIDE SEQUENCE [LARGE SCALE GENOMIC DNA]</scope>
    <source>
        <strain evidence="1 2">CC14M</strain>
    </source>
</reference>
<accession>V8CI55</accession>
<dbReference type="EMBL" id="AZJH01000034">
    <property type="protein sequence ID" value="ETD27078.1"/>
    <property type="molecule type" value="Genomic_DNA"/>
</dbReference>
<dbReference type="Proteomes" id="UP000018727">
    <property type="component" value="Unassembled WGS sequence"/>
</dbReference>
<proteinExistence type="predicted"/>
<organism evidence="1 2">
    <name type="scientific">Prevotella nigrescens CC14M</name>
    <dbReference type="NCBI Taxonomy" id="1073366"/>
    <lineage>
        <taxon>Bacteria</taxon>
        <taxon>Pseudomonadati</taxon>
        <taxon>Bacteroidota</taxon>
        <taxon>Bacteroidia</taxon>
        <taxon>Bacteroidales</taxon>
        <taxon>Prevotellaceae</taxon>
        <taxon>Prevotella</taxon>
    </lineage>
</organism>
<keyword evidence="2" id="KW-1185">Reference proteome</keyword>
<dbReference type="AlphaFoldDB" id="V8CI55"/>
<dbReference type="HOGENOM" id="CLU_3404834_0_0_10"/>